<dbReference type="Pfam" id="PF22022">
    <property type="entry name" value="Phage_int_M"/>
    <property type="match status" value="1"/>
</dbReference>
<dbReference type="InterPro" id="IPR010998">
    <property type="entry name" value="Integrase_recombinase_N"/>
</dbReference>
<reference evidence="10" key="1">
    <citation type="submission" date="2016-10" db="EMBL/GenBank/DDBJ databases">
        <authorList>
            <person name="Varghese N."/>
            <person name="Submissions S."/>
        </authorList>
    </citation>
    <scope>NUCLEOTIDE SEQUENCE [LARGE SCALE GENOMIC DNA]</scope>
    <source>
        <strain evidence="10">DSM 46136</strain>
    </source>
</reference>
<dbReference type="Pfam" id="PF26003">
    <property type="entry name" value="Integrase_N_phage"/>
    <property type="match status" value="1"/>
</dbReference>
<keyword evidence="4" id="KW-0233">DNA recombination</keyword>
<dbReference type="Gene3D" id="1.10.150.130">
    <property type="match status" value="1"/>
</dbReference>
<keyword evidence="10" id="KW-1185">Reference proteome</keyword>
<dbReference type="GO" id="GO:0006310">
    <property type="term" value="P:DNA recombination"/>
    <property type="evidence" value="ECO:0007669"/>
    <property type="project" value="UniProtKB-KW"/>
</dbReference>
<evidence type="ECO:0000256" key="2">
    <source>
        <dbReference type="ARBA" id="ARBA00022908"/>
    </source>
</evidence>
<evidence type="ECO:0000256" key="6">
    <source>
        <dbReference type="SAM" id="MobiDB-lite"/>
    </source>
</evidence>
<feature type="compositionally biased region" description="Polar residues" evidence="6">
    <location>
        <begin position="1"/>
        <end position="12"/>
    </location>
</feature>
<dbReference type="Gene3D" id="1.10.443.10">
    <property type="entry name" value="Intergrase catalytic core"/>
    <property type="match status" value="1"/>
</dbReference>
<dbReference type="GO" id="GO:0003677">
    <property type="term" value="F:DNA binding"/>
    <property type="evidence" value="ECO:0007669"/>
    <property type="project" value="UniProtKB-UniRule"/>
</dbReference>
<accession>A0A1I7CQE7</accession>
<dbReference type="InterPro" id="IPR053876">
    <property type="entry name" value="Phage_int_M"/>
</dbReference>
<dbReference type="GO" id="GO:0015074">
    <property type="term" value="P:DNA integration"/>
    <property type="evidence" value="ECO:0007669"/>
    <property type="project" value="UniProtKB-KW"/>
</dbReference>
<dbReference type="OrthoDB" id="1822491at2"/>
<dbReference type="InterPro" id="IPR058717">
    <property type="entry name" value="Phage_L5_Integrase_N"/>
</dbReference>
<evidence type="ECO:0000256" key="3">
    <source>
        <dbReference type="ARBA" id="ARBA00023125"/>
    </source>
</evidence>
<evidence type="ECO:0000313" key="10">
    <source>
        <dbReference type="Proteomes" id="UP000199546"/>
    </source>
</evidence>
<dbReference type="Pfam" id="PF00589">
    <property type="entry name" value="Phage_integrase"/>
    <property type="match status" value="1"/>
</dbReference>
<keyword evidence="3 5" id="KW-0238">DNA-binding</keyword>
<dbReference type="AlphaFoldDB" id="A0A1I7CQE7"/>
<dbReference type="PANTHER" id="PTHR30629:SF2">
    <property type="entry name" value="PROPHAGE INTEGRASE INTS-RELATED"/>
    <property type="match status" value="1"/>
</dbReference>
<evidence type="ECO:0000313" key="9">
    <source>
        <dbReference type="EMBL" id="SFU01608.1"/>
    </source>
</evidence>
<name>A0A1I7CQE7_9ACTN</name>
<dbReference type="PROSITE" id="PS51900">
    <property type="entry name" value="CB"/>
    <property type="match status" value="1"/>
</dbReference>
<dbReference type="CDD" id="cd01189">
    <property type="entry name" value="INT_ICEBs1_C_like"/>
    <property type="match status" value="1"/>
</dbReference>
<dbReference type="InterPro" id="IPR011010">
    <property type="entry name" value="DNA_brk_join_enz"/>
</dbReference>
<evidence type="ECO:0000256" key="1">
    <source>
        <dbReference type="ARBA" id="ARBA00008857"/>
    </source>
</evidence>
<feature type="region of interest" description="Disordered" evidence="6">
    <location>
        <begin position="1"/>
        <end position="24"/>
    </location>
</feature>
<dbReference type="InterPro" id="IPR002104">
    <property type="entry name" value="Integrase_catalytic"/>
</dbReference>
<dbReference type="STRING" id="1296565.SAMN05660657_04750"/>
<evidence type="ECO:0000256" key="4">
    <source>
        <dbReference type="ARBA" id="ARBA00023172"/>
    </source>
</evidence>
<dbReference type="SUPFAM" id="SSF56349">
    <property type="entry name" value="DNA breaking-rejoining enzymes"/>
    <property type="match status" value="1"/>
</dbReference>
<organism evidence="9 10">
    <name type="scientific">Geodermatophilus amargosae</name>
    <dbReference type="NCBI Taxonomy" id="1296565"/>
    <lineage>
        <taxon>Bacteria</taxon>
        <taxon>Bacillati</taxon>
        <taxon>Actinomycetota</taxon>
        <taxon>Actinomycetes</taxon>
        <taxon>Geodermatophilales</taxon>
        <taxon>Geodermatophilaceae</taxon>
        <taxon>Geodermatophilus</taxon>
    </lineage>
</organism>
<proteinExistence type="inferred from homology"/>
<evidence type="ECO:0000259" key="7">
    <source>
        <dbReference type="PROSITE" id="PS51898"/>
    </source>
</evidence>
<gene>
    <name evidence="9" type="ORF">SAMN05660657_04750</name>
</gene>
<keyword evidence="2" id="KW-0229">DNA integration</keyword>
<feature type="domain" description="Tyr recombinase" evidence="7">
    <location>
        <begin position="159"/>
        <end position="350"/>
    </location>
</feature>
<comment type="similarity">
    <text evidence="1">Belongs to the 'phage' integrase family.</text>
</comment>
<dbReference type="RefSeq" id="WP_093583472.1">
    <property type="nucleotide sequence ID" value="NZ_FPBA01000025.1"/>
</dbReference>
<dbReference type="EMBL" id="FPBA01000025">
    <property type="protein sequence ID" value="SFU01608.1"/>
    <property type="molecule type" value="Genomic_DNA"/>
</dbReference>
<dbReference type="InterPro" id="IPR013762">
    <property type="entry name" value="Integrase-like_cat_sf"/>
</dbReference>
<protein>
    <submittedName>
        <fullName evidence="9">Site-specific recombinase XerD</fullName>
    </submittedName>
</protein>
<dbReference type="InterPro" id="IPR050808">
    <property type="entry name" value="Phage_Integrase"/>
</dbReference>
<dbReference type="Proteomes" id="UP000199546">
    <property type="component" value="Unassembled WGS sequence"/>
</dbReference>
<evidence type="ECO:0000256" key="5">
    <source>
        <dbReference type="PROSITE-ProRule" id="PRU01248"/>
    </source>
</evidence>
<sequence length="369" mass="40958">MASISRRPNGTWQARYRAAPGGPQRSRVFTRKVDAQRWLDEVRASIVTGQYVDPRAGRQTVREYAEQWRAAQVHRPTTAAHVETMLRRHVYPSLGDKQLSAVLPSDVQALVKRLSKTLAPGTVGVVHRILSAVFKAAVRDRRIIASPCTGTRLPKVHKQRIEPLPIEAVRALTETVPERYRALITLAAGTGLRQGEALGLTVDRIDFLRRQLTVDRQLVTMPDRPPYLAPPKTQASVRVVPLPQVVVDALAAHLARWPSDGFVFTTDLGNPIRRTAFSATVWRPAVRAAGLDDTVTFHGLRHFYASLLIRHGESIKTVQARLGHASASETLDTYSHLWPDSDDRTRAAVDAVLAPAAEEHLRNGDARRT</sequence>
<dbReference type="InterPro" id="IPR044068">
    <property type="entry name" value="CB"/>
</dbReference>
<dbReference type="PROSITE" id="PS51898">
    <property type="entry name" value="TYR_RECOMBINASE"/>
    <property type="match status" value="1"/>
</dbReference>
<dbReference type="PANTHER" id="PTHR30629">
    <property type="entry name" value="PROPHAGE INTEGRASE"/>
    <property type="match status" value="1"/>
</dbReference>
<feature type="domain" description="Core-binding (CB)" evidence="8">
    <location>
        <begin position="59"/>
        <end position="138"/>
    </location>
</feature>
<evidence type="ECO:0000259" key="8">
    <source>
        <dbReference type="PROSITE" id="PS51900"/>
    </source>
</evidence>